<name>A0A9Q3F5K7_9BASI</name>
<dbReference type="AlphaFoldDB" id="A0A9Q3F5K7"/>
<dbReference type="PROSITE" id="PS50994">
    <property type="entry name" value="INTEGRASE"/>
    <property type="match status" value="1"/>
</dbReference>
<dbReference type="GO" id="GO:0015074">
    <property type="term" value="P:DNA integration"/>
    <property type="evidence" value="ECO:0007669"/>
    <property type="project" value="InterPro"/>
</dbReference>
<organism evidence="3 4">
    <name type="scientific">Austropuccinia psidii MF-1</name>
    <dbReference type="NCBI Taxonomy" id="1389203"/>
    <lineage>
        <taxon>Eukaryota</taxon>
        <taxon>Fungi</taxon>
        <taxon>Dikarya</taxon>
        <taxon>Basidiomycota</taxon>
        <taxon>Pucciniomycotina</taxon>
        <taxon>Pucciniomycetes</taxon>
        <taxon>Pucciniales</taxon>
        <taxon>Sphaerophragmiaceae</taxon>
        <taxon>Austropuccinia</taxon>
    </lineage>
</organism>
<dbReference type="GO" id="GO:0005634">
    <property type="term" value="C:nucleus"/>
    <property type="evidence" value="ECO:0007669"/>
    <property type="project" value="UniProtKB-ARBA"/>
</dbReference>
<evidence type="ECO:0000256" key="1">
    <source>
        <dbReference type="ARBA" id="ARBA00022884"/>
    </source>
</evidence>
<dbReference type="InterPro" id="IPR012337">
    <property type="entry name" value="RNaseH-like_sf"/>
</dbReference>
<feature type="domain" description="Integrase catalytic" evidence="2">
    <location>
        <begin position="4"/>
        <end position="160"/>
    </location>
</feature>
<dbReference type="Proteomes" id="UP000765509">
    <property type="component" value="Unassembled WGS sequence"/>
</dbReference>
<dbReference type="Gene3D" id="3.30.420.10">
    <property type="entry name" value="Ribonuclease H-like superfamily/Ribonuclease H"/>
    <property type="match status" value="1"/>
</dbReference>
<evidence type="ECO:0000313" key="4">
    <source>
        <dbReference type="Proteomes" id="UP000765509"/>
    </source>
</evidence>
<protein>
    <recommendedName>
        <fullName evidence="2">Integrase catalytic domain-containing protein</fullName>
    </recommendedName>
</protein>
<dbReference type="OrthoDB" id="2273864at2759"/>
<gene>
    <name evidence="3" type="ORF">O181_070810</name>
</gene>
<dbReference type="EMBL" id="AVOT02036568">
    <property type="protein sequence ID" value="MBW0531095.1"/>
    <property type="molecule type" value="Genomic_DNA"/>
</dbReference>
<dbReference type="PANTHER" id="PTHR37984">
    <property type="entry name" value="PROTEIN CBG26694"/>
    <property type="match status" value="1"/>
</dbReference>
<dbReference type="SUPFAM" id="SSF53098">
    <property type="entry name" value="Ribonuclease H-like"/>
    <property type="match status" value="1"/>
</dbReference>
<evidence type="ECO:0000313" key="3">
    <source>
        <dbReference type="EMBL" id="MBW0531095.1"/>
    </source>
</evidence>
<accession>A0A9Q3F5K7</accession>
<keyword evidence="1" id="KW-0694">RNA-binding</keyword>
<dbReference type="InterPro" id="IPR001584">
    <property type="entry name" value="Integrase_cat-core"/>
</dbReference>
<comment type="caution">
    <text evidence="3">The sequence shown here is derived from an EMBL/GenBank/DDBJ whole genome shotgun (WGS) entry which is preliminary data.</text>
</comment>
<dbReference type="InterPro" id="IPR036397">
    <property type="entry name" value="RNaseH_sf"/>
</dbReference>
<reference evidence="3" key="1">
    <citation type="submission" date="2021-03" db="EMBL/GenBank/DDBJ databases">
        <title>Draft genome sequence of rust myrtle Austropuccinia psidii MF-1, a brazilian biotype.</title>
        <authorList>
            <person name="Quecine M.C."/>
            <person name="Pachon D.M.R."/>
            <person name="Bonatelli M.L."/>
            <person name="Correr F.H."/>
            <person name="Franceschini L.M."/>
            <person name="Leite T.F."/>
            <person name="Margarido G.R.A."/>
            <person name="Almeida C.A."/>
            <person name="Ferrarezi J.A."/>
            <person name="Labate C.A."/>
        </authorList>
    </citation>
    <scope>NUCLEOTIDE SEQUENCE</scope>
    <source>
        <strain evidence="3">MF-1</strain>
    </source>
</reference>
<dbReference type="GO" id="GO:0003723">
    <property type="term" value="F:RNA binding"/>
    <property type="evidence" value="ECO:0007669"/>
    <property type="project" value="UniProtKB-KW"/>
</dbReference>
<keyword evidence="4" id="KW-1185">Reference proteome</keyword>
<dbReference type="PANTHER" id="PTHR37984:SF5">
    <property type="entry name" value="PROTEIN NYNRIN-LIKE"/>
    <property type="match status" value="1"/>
</dbReference>
<proteinExistence type="predicted"/>
<dbReference type="InterPro" id="IPR050951">
    <property type="entry name" value="Retrovirus_Pol_polyprotein"/>
</dbReference>
<evidence type="ECO:0000259" key="2">
    <source>
        <dbReference type="PROSITE" id="PS50994"/>
    </source>
</evidence>
<sequence length="160" mass="18694">MIQIQQAKYALEIVHMDWVTALPPGGDRSLNECLVLVDRYSKKKFFPCNKFETSMDTAIMIWNRVISHTGLLQNIISDGFPKFTSYLWKNLHNLFGEKLLFSTAYHPQNYGIAERMIQNLEKMIRRFSFYGLESKESDGFTHDWCTLIPALELEYKTSIN</sequence>